<evidence type="ECO:0000256" key="2">
    <source>
        <dbReference type="ARBA" id="ARBA00007341"/>
    </source>
</evidence>
<dbReference type="EMBL" id="JBICCN010000083">
    <property type="protein sequence ID" value="KAL3095416.1"/>
    <property type="molecule type" value="Genomic_DNA"/>
</dbReference>
<accession>A0ABD2JXP7</accession>
<dbReference type="PANTHER" id="PTHR13430">
    <property type="match status" value="1"/>
</dbReference>
<evidence type="ECO:0000313" key="8">
    <source>
        <dbReference type="Proteomes" id="UP001620645"/>
    </source>
</evidence>
<gene>
    <name evidence="7" type="ORF">niasHS_007515</name>
</gene>
<evidence type="ECO:0000256" key="4">
    <source>
        <dbReference type="RuleBase" id="RU361214"/>
    </source>
</evidence>
<protein>
    <recommendedName>
        <fullName evidence="4">Autophagy-related protein 13</fullName>
    </recommendedName>
</protein>
<dbReference type="InterPro" id="IPR036570">
    <property type="entry name" value="HORMA_dom_sf"/>
</dbReference>
<dbReference type="GO" id="GO:0000407">
    <property type="term" value="C:phagophore assembly site"/>
    <property type="evidence" value="ECO:0007669"/>
    <property type="project" value="UniProtKB-SubCell"/>
</dbReference>
<dbReference type="InterPro" id="IPR018731">
    <property type="entry name" value="Atg13_N"/>
</dbReference>
<dbReference type="PANTHER" id="PTHR13430:SF4">
    <property type="entry name" value="AUTOPHAGY-RELATED PROTEIN 13"/>
    <property type="match status" value="1"/>
</dbReference>
<comment type="subcellular location">
    <subcellularLocation>
        <location evidence="1">Preautophagosomal structure</location>
    </subcellularLocation>
</comment>
<name>A0ABD2JXP7_HETSC</name>
<dbReference type="GO" id="GO:0006914">
    <property type="term" value="P:autophagy"/>
    <property type="evidence" value="ECO:0007669"/>
    <property type="project" value="UniProtKB-KW"/>
</dbReference>
<dbReference type="AlphaFoldDB" id="A0ABD2JXP7"/>
<comment type="similarity">
    <text evidence="2 4">Belongs to the ATG13 family. Metazoan subfamily.</text>
</comment>
<evidence type="ECO:0000256" key="1">
    <source>
        <dbReference type="ARBA" id="ARBA00004329"/>
    </source>
</evidence>
<feature type="region of interest" description="Disordered" evidence="5">
    <location>
        <begin position="333"/>
        <end position="356"/>
    </location>
</feature>
<keyword evidence="3 4" id="KW-0072">Autophagy</keyword>
<comment type="caution">
    <text evidence="7">The sequence shown here is derived from an EMBL/GenBank/DDBJ whole genome shotgun (WGS) entry which is preliminary data.</text>
</comment>
<evidence type="ECO:0000256" key="3">
    <source>
        <dbReference type="ARBA" id="ARBA00023006"/>
    </source>
</evidence>
<keyword evidence="8" id="KW-1185">Reference proteome</keyword>
<feature type="compositionally biased region" description="Acidic residues" evidence="5">
    <location>
        <begin position="427"/>
        <end position="436"/>
    </location>
</feature>
<evidence type="ECO:0000256" key="5">
    <source>
        <dbReference type="SAM" id="MobiDB-lite"/>
    </source>
</evidence>
<proteinExistence type="inferred from homology"/>
<feature type="region of interest" description="Disordered" evidence="5">
    <location>
        <begin position="291"/>
        <end position="317"/>
    </location>
</feature>
<dbReference type="Pfam" id="PF10033">
    <property type="entry name" value="ATG13"/>
    <property type="match status" value="1"/>
</dbReference>
<dbReference type="InterPro" id="IPR040182">
    <property type="entry name" value="ATG13"/>
</dbReference>
<dbReference type="Proteomes" id="UP001620645">
    <property type="component" value="Unassembled WGS sequence"/>
</dbReference>
<organism evidence="7 8">
    <name type="scientific">Heterodera schachtii</name>
    <name type="common">Sugarbeet cyst nematode worm</name>
    <name type="synonym">Tylenchus schachtii</name>
    <dbReference type="NCBI Taxonomy" id="97005"/>
    <lineage>
        <taxon>Eukaryota</taxon>
        <taxon>Metazoa</taxon>
        <taxon>Ecdysozoa</taxon>
        <taxon>Nematoda</taxon>
        <taxon>Chromadorea</taxon>
        <taxon>Rhabditida</taxon>
        <taxon>Tylenchina</taxon>
        <taxon>Tylenchomorpha</taxon>
        <taxon>Tylenchoidea</taxon>
        <taxon>Heteroderidae</taxon>
        <taxon>Heteroderinae</taxon>
        <taxon>Heterodera</taxon>
    </lineage>
</organism>
<reference evidence="7 8" key="1">
    <citation type="submission" date="2024-10" db="EMBL/GenBank/DDBJ databases">
        <authorList>
            <person name="Kim D."/>
        </authorList>
    </citation>
    <scope>NUCLEOTIDE SEQUENCE [LARGE SCALE GENOMIC DNA]</scope>
    <source>
        <strain evidence="7">Taebaek</strain>
    </source>
</reference>
<evidence type="ECO:0000259" key="6">
    <source>
        <dbReference type="Pfam" id="PF10033"/>
    </source>
</evidence>
<evidence type="ECO:0000313" key="7">
    <source>
        <dbReference type="EMBL" id="KAL3095416.1"/>
    </source>
</evidence>
<feature type="domain" description="Autophagy-related protein 13 N-terminal" evidence="6">
    <location>
        <begin position="95"/>
        <end position="206"/>
    </location>
</feature>
<dbReference type="Gene3D" id="3.30.900.10">
    <property type="entry name" value="HORMA domain"/>
    <property type="match status" value="1"/>
</dbReference>
<feature type="compositionally biased region" description="Polar residues" evidence="5">
    <location>
        <begin position="293"/>
        <end position="317"/>
    </location>
</feature>
<feature type="region of interest" description="Disordered" evidence="5">
    <location>
        <begin position="411"/>
        <end position="442"/>
    </location>
</feature>
<feature type="compositionally biased region" description="Basic and acidic residues" evidence="5">
    <location>
        <begin position="412"/>
        <end position="426"/>
    </location>
</feature>
<sequence length="522" mass="58536">MTYNESNDFKEYSSFLRFFSSRMVQAVVQARMGKMLSHPCTPNPEQADYFNIVIDEIGEISAYLKSTVGKNYPPNSTVMTLEFILYTDDGDTLPLEAWVIRLDSECQDWSAHHGLWTQSARTSFYHQLSALLRSLVVASRFTPTYRHYVRQENPSHESETFVITYRVFNGEPDLSQLGDEFKSKKLGQLPTPFGVMFVELNYRTKMEIQPQPFVDEAANVQNIVNNIGKCPLTIAVPQEGSETVPISPSFTGNINMFSASPISQELPFTSPVNELGVSAPLSRLRSVTDFDDQNQAGSPRASNSFPQNLASHNKNRMRNNSFPFASLLLESQSSSSQTLPRVPENDTVLGKTGESDNLSKRGANFLHMKVHSAQELTMRRNSSLSMDTFGDLSTKIASTQSAEKVHFACGEQDQRLENEGEAISRGEEEEDEEEVEGGQSSDSSYVKVIAFADGVSSDELGTDLSEFVKEVKLAPDDLRSFSSEPVGDLSRQLEEFRAKKFTFNKFVSEVFEMENERSKEMK</sequence>